<proteinExistence type="predicted"/>
<accession>A0A1G2KNC8</accession>
<name>A0A1G2KNC8_9BACT</name>
<organism evidence="2 3">
    <name type="scientific">Candidatus Sungbacteria bacterium RIFCSPHIGHO2_02_FULL_47_11</name>
    <dbReference type="NCBI Taxonomy" id="1802270"/>
    <lineage>
        <taxon>Bacteria</taxon>
        <taxon>Candidatus Sungiibacteriota</taxon>
    </lineage>
</organism>
<evidence type="ECO:0000313" key="2">
    <source>
        <dbReference type="EMBL" id="OHA00928.1"/>
    </source>
</evidence>
<feature type="chain" id="PRO_5009583417" evidence="1">
    <location>
        <begin position="24"/>
        <end position="228"/>
    </location>
</feature>
<comment type="caution">
    <text evidence="2">The sequence shown here is derived from an EMBL/GenBank/DDBJ whole genome shotgun (WGS) entry which is preliminary data.</text>
</comment>
<evidence type="ECO:0000313" key="3">
    <source>
        <dbReference type="Proteomes" id="UP000179023"/>
    </source>
</evidence>
<feature type="signal peptide" evidence="1">
    <location>
        <begin position="1"/>
        <end position="23"/>
    </location>
</feature>
<reference evidence="2 3" key="1">
    <citation type="journal article" date="2016" name="Nat. Commun.">
        <title>Thousands of microbial genomes shed light on interconnected biogeochemical processes in an aquifer system.</title>
        <authorList>
            <person name="Anantharaman K."/>
            <person name="Brown C.T."/>
            <person name="Hug L.A."/>
            <person name="Sharon I."/>
            <person name="Castelle C.J."/>
            <person name="Probst A.J."/>
            <person name="Thomas B.C."/>
            <person name="Singh A."/>
            <person name="Wilkins M.J."/>
            <person name="Karaoz U."/>
            <person name="Brodie E.L."/>
            <person name="Williams K.H."/>
            <person name="Hubbard S.S."/>
            <person name="Banfield J.F."/>
        </authorList>
    </citation>
    <scope>NUCLEOTIDE SEQUENCE [LARGE SCALE GENOMIC DNA]</scope>
</reference>
<dbReference type="Proteomes" id="UP000179023">
    <property type="component" value="Unassembled WGS sequence"/>
</dbReference>
<evidence type="ECO:0000256" key="1">
    <source>
        <dbReference type="SAM" id="SignalP"/>
    </source>
</evidence>
<protein>
    <submittedName>
        <fullName evidence="2">Uncharacterized protein</fullName>
    </submittedName>
</protein>
<keyword evidence="1" id="KW-0732">Signal</keyword>
<dbReference type="EMBL" id="MHQI01000002">
    <property type="protein sequence ID" value="OHA00928.1"/>
    <property type="molecule type" value="Genomic_DNA"/>
</dbReference>
<gene>
    <name evidence="2" type="ORF">A3C07_00795</name>
</gene>
<dbReference type="AlphaFoldDB" id="A0A1G2KNC8"/>
<sequence length="228" mass="26259">MRKLSSFISFVLLVGLIVRGVYAAEPTSENEAGSEGSWWRIKVEVQHNNNFYRSGACEEIYPEYMIKIVGGTPVIYDIEGEGQQQIDCPAIQSQLLDSGTDKRGFLKFPMEIGMKPWPFTYLRSSSGGRSQWVTAESKMVAFGKIKLLIKEEELRAPRIEESAREILRKRVEELGKIGELDAFKIERHIDRELTETYYYAPEARAIILFQRRTARVERTNTVIDYHLE</sequence>